<dbReference type="InterPro" id="IPR004165">
    <property type="entry name" value="CoA_trans_fam_I"/>
</dbReference>
<dbReference type="Gene3D" id="3.40.1080.10">
    <property type="entry name" value="Glutaconate Coenzyme A-transferase"/>
    <property type="match status" value="1"/>
</dbReference>
<dbReference type="Pfam" id="PF01144">
    <property type="entry name" value="CoA_trans"/>
    <property type="match status" value="1"/>
</dbReference>
<dbReference type="PANTHER" id="PTHR43293:SF3">
    <property type="entry name" value="CHOLESTEROL RING-CLEAVING HYDROLASE IPDB SUBUNIT"/>
    <property type="match status" value="1"/>
</dbReference>
<dbReference type="RefSeq" id="WP_149082666.1">
    <property type="nucleotide sequence ID" value="NZ_VTAW01000029.1"/>
</dbReference>
<organism evidence="2 3">
    <name type="scientific">Natrialba swarupiae</name>
    <dbReference type="NCBI Taxonomy" id="2448032"/>
    <lineage>
        <taxon>Archaea</taxon>
        <taxon>Methanobacteriati</taxon>
        <taxon>Methanobacteriota</taxon>
        <taxon>Stenosarchaea group</taxon>
        <taxon>Halobacteria</taxon>
        <taxon>Halobacteriales</taxon>
        <taxon>Natrialbaceae</taxon>
        <taxon>Natrialba</taxon>
    </lineage>
</organism>
<reference evidence="2 3" key="1">
    <citation type="submission" date="2019-08" db="EMBL/GenBank/DDBJ databases">
        <title>Archaea genome.</title>
        <authorList>
            <person name="Kajale S."/>
            <person name="Shouche Y."/>
            <person name="Deshpande N."/>
            <person name="Sharma A."/>
        </authorList>
    </citation>
    <scope>NUCLEOTIDE SEQUENCE [LARGE SCALE GENOMIC DNA]</scope>
    <source>
        <strain evidence="2 3">ESP3B_9</strain>
    </source>
</reference>
<proteinExistence type="predicted"/>
<dbReference type="SMART" id="SM00882">
    <property type="entry name" value="CoA_trans"/>
    <property type="match status" value="1"/>
</dbReference>
<protein>
    <submittedName>
        <fullName evidence="2">Glutaconate CoA-transferase</fullName>
    </submittedName>
</protein>
<comment type="caution">
    <text evidence="2">The sequence shown here is derived from an EMBL/GenBank/DDBJ whole genome shotgun (WGS) entry which is preliminary data.</text>
</comment>
<dbReference type="PANTHER" id="PTHR43293">
    <property type="entry name" value="ACETATE COA-TRANSFERASE YDIF"/>
    <property type="match status" value="1"/>
</dbReference>
<gene>
    <name evidence="2" type="ORF">FYC77_16880</name>
</gene>
<dbReference type="GO" id="GO:0008410">
    <property type="term" value="F:CoA-transferase activity"/>
    <property type="evidence" value="ECO:0007669"/>
    <property type="project" value="InterPro"/>
</dbReference>
<feature type="region of interest" description="Disordered" evidence="1">
    <location>
        <begin position="1"/>
        <end position="34"/>
    </location>
</feature>
<accession>A0A5D5AN40</accession>
<dbReference type="EMBL" id="VTAW01000029">
    <property type="protein sequence ID" value="TYT60820.1"/>
    <property type="molecule type" value="Genomic_DNA"/>
</dbReference>
<sequence>MSEQPKPTTDAEPTADQSTDTADEPANPLDVDRPHETAADYTTTELLAVAAAHEIDDGETAFIGVGMSLMSGVLAKYTHAPNCQLVAESGYVGSVPPGVVQSISDSVLGVDALVATDQCEIFVDNQRGAFDVGIIGAGQIDSRGNTNSTAVIGDQTYDQPKVRLPGSGGSNDIMTSCDRTVVMMRQQRRAFTTDVDYVTAPGHLEHADRREELGFAGDGPCAVVTDMAVFGFDDDGEMVLESTHPGVSVADVREEVQWDLRVADEVETTAEPTRSEVAMLRTIDPADVVLRGTDYVYEVEFDEWTETVREHWDELRSIHDDSTRHDTQ</sequence>
<dbReference type="SUPFAM" id="SSF100950">
    <property type="entry name" value="NagB/RpiA/CoA transferase-like"/>
    <property type="match status" value="1"/>
</dbReference>
<keyword evidence="3" id="KW-1185">Reference proteome</keyword>
<dbReference type="InterPro" id="IPR037171">
    <property type="entry name" value="NagB/RpiA_transferase-like"/>
</dbReference>
<evidence type="ECO:0000313" key="2">
    <source>
        <dbReference type="EMBL" id="TYT60820.1"/>
    </source>
</evidence>
<dbReference type="AlphaFoldDB" id="A0A5D5AN40"/>
<evidence type="ECO:0000313" key="3">
    <source>
        <dbReference type="Proteomes" id="UP000324104"/>
    </source>
</evidence>
<evidence type="ECO:0000256" key="1">
    <source>
        <dbReference type="SAM" id="MobiDB-lite"/>
    </source>
</evidence>
<keyword evidence="2" id="KW-0808">Transferase</keyword>
<name>A0A5D5AN40_9EURY</name>
<dbReference type="Proteomes" id="UP000324104">
    <property type="component" value="Unassembled WGS sequence"/>
</dbReference>